<evidence type="ECO:0000259" key="1">
    <source>
        <dbReference type="Pfam" id="PF00561"/>
    </source>
</evidence>
<dbReference type="InterPro" id="IPR029058">
    <property type="entry name" value="AB_hydrolase_fold"/>
</dbReference>
<reference evidence="2 3" key="1">
    <citation type="submission" date="2016-10" db="EMBL/GenBank/DDBJ databases">
        <authorList>
            <person name="de Groot N.N."/>
        </authorList>
    </citation>
    <scope>NUCLEOTIDE SEQUENCE [LARGE SCALE GENOMIC DNA]</scope>
    <source>
        <strain evidence="2 3">DSM 15345</strain>
    </source>
</reference>
<feature type="domain" description="AB hydrolase-1" evidence="1">
    <location>
        <begin position="37"/>
        <end position="139"/>
    </location>
</feature>
<evidence type="ECO:0000313" key="3">
    <source>
        <dbReference type="Proteomes" id="UP000198703"/>
    </source>
</evidence>
<dbReference type="EMBL" id="FNQM01000005">
    <property type="protein sequence ID" value="SEA45815.1"/>
    <property type="molecule type" value="Genomic_DNA"/>
</dbReference>
<dbReference type="Gene3D" id="3.40.50.1820">
    <property type="entry name" value="alpha/beta hydrolase"/>
    <property type="match status" value="1"/>
</dbReference>
<dbReference type="RefSeq" id="WP_093253047.1">
    <property type="nucleotide sequence ID" value="NZ_FNQM01000005.1"/>
</dbReference>
<protein>
    <recommendedName>
        <fullName evidence="1">AB hydrolase-1 domain-containing protein</fullName>
    </recommendedName>
</protein>
<dbReference type="PANTHER" id="PTHR42103">
    <property type="entry name" value="ALPHA/BETA-HYDROLASES SUPERFAMILY PROTEIN"/>
    <property type="match status" value="1"/>
</dbReference>
<dbReference type="STRING" id="89524.SAMN05444370_105133"/>
<evidence type="ECO:0000313" key="2">
    <source>
        <dbReference type="EMBL" id="SEA45815.1"/>
    </source>
</evidence>
<dbReference type="OrthoDB" id="9800435at2"/>
<dbReference type="PANTHER" id="PTHR42103:SF2">
    <property type="entry name" value="AB HYDROLASE-1 DOMAIN-CONTAINING PROTEIN"/>
    <property type="match status" value="1"/>
</dbReference>
<dbReference type="Proteomes" id="UP000198703">
    <property type="component" value="Unassembled WGS sequence"/>
</dbReference>
<proteinExistence type="predicted"/>
<organism evidence="2 3">
    <name type="scientific">Rubrimonas cliftonensis</name>
    <dbReference type="NCBI Taxonomy" id="89524"/>
    <lineage>
        <taxon>Bacteria</taxon>
        <taxon>Pseudomonadati</taxon>
        <taxon>Pseudomonadota</taxon>
        <taxon>Alphaproteobacteria</taxon>
        <taxon>Rhodobacterales</taxon>
        <taxon>Paracoccaceae</taxon>
        <taxon>Rubrimonas</taxon>
    </lineage>
</organism>
<dbReference type="SUPFAM" id="SSF53474">
    <property type="entry name" value="alpha/beta-Hydrolases"/>
    <property type="match status" value="1"/>
</dbReference>
<sequence length="217" mass="23883">MPEIIFPGPEGRLEGRYHASPSRDAPIAIVLHPHPQFGGTMNNKVVYNLHYAFHRLGFSVLRFNFRGVGRSQGEFDQGIGELSDAASALDYLQHLCPNARGCYVAGFSFGAWIGMQLLMRRPEIAGFVSVAPPANMYDFTFLAPCPSSGLIVNGDADRIAPMGDIEKLAAKLRTQKGITITHHVVQGANHFFDEGMDEMVSTVEGYVKMRLRETAEV</sequence>
<dbReference type="Pfam" id="PF00561">
    <property type="entry name" value="Abhydrolase_1"/>
    <property type="match status" value="1"/>
</dbReference>
<accession>A0A1H4BC75</accession>
<dbReference type="AlphaFoldDB" id="A0A1H4BC75"/>
<keyword evidence="3" id="KW-1185">Reference proteome</keyword>
<name>A0A1H4BC75_9RHOB</name>
<dbReference type="InterPro" id="IPR000073">
    <property type="entry name" value="AB_hydrolase_1"/>
</dbReference>
<gene>
    <name evidence="2" type="ORF">SAMN05444370_105133</name>
</gene>